<dbReference type="Proteomes" id="UP000692954">
    <property type="component" value="Unassembled WGS sequence"/>
</dbReference>
<dbReference type="AlphaFoldDB" id="A0A8S1RJU7"/>
<comment type="caution">
    <text evidence="1">The sequence shown here is derived from an EMBL/GenBank/DDBJ whole genome shotgun (WGS) entry which is preliminary data.</text>
</comment>
<dbReference type="EMBL" id="CAJJDN010000198">
    <property type="protein sequence ID" value="CAD8128841.1"/>
    <property type="molecule type" value="Genomic_DNA"/>
</dbReference>
<keyword evidence="2" id="KW-1185">Reference proteome</keyword>
<sequence length="105" mass="12513">MENIKIVKVIVKSVQIDSHRTDILSVIKCSQIWNLIFLQYVVGYNKINIEQQVIRIALQLQLNTIQRHHLELEILIKKSLDYQMILEMPQDTQISYYQRIKNYGL</sequence>
<gene>
    <name evidence="1" type="ORF">PSON_ATCC_30995.1.T1980015</name>
</gene>
<evidence type="ECO:0000313" key="1">
    <source>
        <dbReference type="EMBL" id="CAD8128841.1"/>
    </source>
</evidence>
<organism evidence="1 2">
    <name type="scientific">Paramecium sonneborni</name>
    <dbReference type="NCBI Taxonomy" id="65129"/>
    <lineage>
        <taxon>Eukaryota</taxon>
        <taxon>Sar</taxon>
        <taxon>Alveolata</taxon>
        <taxon>Ciliophora</taxon>
        <taxon>Intramacronucleata</taxon>
        <taxon>Oligohymenophorea</taxon>
        <taxon>Peniculida</taxon>
        <taxon>Parameciidae</taxon>
        <taxon>Paramecium</taxon>
    </lineage>
</organism>
<reference evidence="1" key="1">
    <citation type="submission" date="2021-01" db="EMBL/GenBank/DDBJ databases">
        <authorList>
            <consortium name="Genoscope - CEA"/>
            <person name="William W."/>
        </authorList>
    </citation>
    <scope>NUCLEOTIDE SEQUENCE</scope>
</reference>
<name>A0A8S1RJU7_9CILI</name>
<evidence type="ECO:0000313" key="2">
    <source>
        <dbReference type="Proteomes" id="UP000692954"/>
    </source>
</evidence>
<accession>A0A8S1RJU7</accession>
<protein>
    <submittedName>
        <fullName evidence="1">Uncharacterized protein</fullName>
    </submittedName>
</protein>
<proteinExistence type="predicted"/>